<feature type="compositionally biased region" description="Low complexity" evidence="1">
    <location>
        <begin position="51"/>
        <end position="67"/>
    </location>
</feature>
<name>A0ABR3IML7_LOXSC</name>
<proteinExistence type="predicted"/>
<evidence type="ECO:0000313" key="3">
    <source>
        <dbReference type="Proteomes" id="UP001549920"/>
    </source>
</evidence>
<organism evidence="2 3">
    <name type="scientific">Loxostege sticticalis</name>
    <name type="common">Beet webworm moth</name>
    <dbReference type="NCBI Taxonomy" id="481309"/>
    <lineage>
        <taxon>Eukaryota</taxon>
        <taxon>Metazoa</taxon>
        <taxon>Ecdysozoa</taxon>
        <taxon>Arthropoda</taxon>
        <taxon>Hexapoda</taxon>
        <taxon>Insecta</taxon>
        <taxon>Pterygota</taxon>
        <taxon>Neoptera</taxon>
        <taxon>Endopterygota</taxon>
        <taxon>Lepidoptera</taxon>
        <taxon>Glossata</taxon>
        <taxon>Ditrysia</taxon>
        <taxon>Pyraloidea</taxon>
        <taxon>Crambidae</taxon>
        <taxon>Pyraustinae</taxon>
        <taxon>Loxostege</taxon>
    </lineage>
</organism>
<reference evidence="2 3" key="1">
    <citation type="submission" date="2024-06" db="EMBL/GenBank/DDBJ databases">
        <title>A chromosome-level genome assembly of beet webworm, Loxostege sticticalis.</title>
        <authorList>
            <person name="Zhang Y."/>
        </authorList>
    </citation>
    <scope>NUCLEOTIDE SEQUENCE [LARGE SCALE GENOMIC DNA]</scope>
    <source>
        <strain evidence="2">AQ026</strain>
        <tissue evidence="2">Whole body</tissue>
    </source>
</reference>
<dbReference type="Proteomes" id="UP001549920">
    <property type="component" value="Unassembled WGS sequence"/>
</dbReference>
<feature type="compositionally biased region" description="Basic and acidic residues" evidence="1">
    <location>
        <begin position="242"/>
        <end position="253"/>
    </location>
</feature>
<accession>A0ABR3IML7</accession>
<dbReference type="EMBL" id="JBEUOH010000001">
    <property type="protein sequence ID" value="KAL0902317.1"/>
    <property type="molecule type" value="Genomic_DNA"/>
</dbReference>
<feature type="region of interest" description="Disordered" evidence="1">
    <location>
        <begin position="1"/>
        <end position="188"/>
    </location>
</feature>
<protein>
    <submittedName>
        <fullName evidence="2">Uncharacterized protein</fullName>
    </submittedName>
</protein>
<feature type="region of interest" description="Disordered" evidence="1">
    <location>
        <begin position="270"/>
        <end position="362"/>
    </location>
</feature>
<gene>
    <name evidence="2" type="ORF">ABMA27_000217</name>
</gene>
<sequence length="382" mass="40800">MNQTATLAPINKKPSAGSTPKLGTGSIGKTTPTIGRSSNMGSGGKSANMMGSSGKSPNLSGSSGKSNVFMGSSGKKDTPLIPSGKSINAFASSGKSSNQDYAKAGSMYGTSAKTDNLFGSSGKHASAYGSDKSNKTPVGNEKSSNALIVPKSINTLGSDDKNNKLTNFSGKPSDIPSRDYPSFVSPKSNKATTSFGIIWIPTRKNKKKDLVFNSHNYERYQEKSPSMYSYMSGDSPAYQANKKKEEETDLLVPERPKVTTVAVNTGITAASIDIASDGSGPAHTEEKQEFIKHDPEDSKEAAGDANDRASKDDCEYLENNENGTKPPDNKWEKEKQGDKVDSVYLRPPPPHKARSTTSTNEEEDCGIKCLYYTLECCDCVLM</sequence>
<evidence type="ECO:0000313" key="2">
    <source>
        <dbReference type="EMBL" id="KAL0902317.1"/>
    </source>
</evidence>
<evidence type="ECO:0000256" key="1">
    <source>
        <dbReference type="SAM" id="MobiDB-lite"/>
    </source>
</evidence>
<feature type="compositionally biased region" description="Polar residues" evidence="1">
    <location>
        <begin position="27"/>
        <end position="40"/>
    </location>
</feature>
<feature type="compositionally biased region" description="Polar residues" evidence="1">
    <location>
        <begin position="85"/>
        <end position="100"/>
    </location>
</feature>
<comment type="caution">
    <text evidence="2">The sequence shown here is derived from an EMBL/GenBank/DDBJ whole genome shotgun (WGS) entry which is preliminary data.</text>
</comment>
<feature type="compositionally biased region" description="Basic and acidic residues" evidence="1">
    <location>
        <begin position="327"/>
        <end position="341"/>
    </location>
</feature>
<keyword evidence="3" id="KW-1185">Reference proteome</keyword>
<feature type="compositionally biased region" description="Polar residues" evidence="1">
    <location>
        <begin position="108"/>
        <end position="119"/>
    </location>
</feature>
<feature type="region of interest" description="Disordered" evidence="1">
    <location>
        <begin position="226"/>
        <end position="253"/>
    </location>
</feature>
<feature type="compositionally biased region" description="Basic and acidic residues" evidence="1">
    <location>
        <begin position="283"/>
        <end position="314"/>
    </location>
</feature>
<feature type="compositionally biased region" description="Polar residues" evidence="1">
    <location>
        <begin position="135"/>
        <end position="157"/>
    </location>
</feature>